<evidence type="ECO:0000256" key="3">
    <source>
        <dbReference type="ARBA" id="ARBA00020218"/>
    </source>
</evidence>
<dbReference type="RefSeq" id="WP_179516558.1">
    <property type="nucleotide sequence ID" value="NZ_JACCAC010000001.1"/>
</dbReference>
<dbReference type="PRINTS" id="PR01270">
    <property type="entry name" value="HDASUPER"/>
</dbReference>
<feature type="domain" description="Histone deacetylase" evidence="5">
    <location>
        <begin position="36"/>
        <end position="332"/>
    </location>
</feature>
<dbReference type="UniPathway" id="UPA00040"/>
<evidence type="ECO:0000259" key="5">
    <source>
        <dbReference type="Pfam" id="PF00850"/>
    </source>
</evidence>
<dbReference type="SUPFAM" id="SSF52768">
    <property type="entry name" value="Arginase/deacetylase"/>
    <property type="match status" value="1"/>
</dbReference>
<comment type="caution">
    <text evidence="6">The sequence shown here is derived from an EMBL/GenBank/DDBJ whole genome shotgun (WGS) entry which is preliminary data.</text>
</comment>
<dbReference type="AlphaFoldDB" id="A0A7Y9RQZ3"/>
<accession>A0A7Y9RQZ3</accession>
<protein>
    <recommendedName>
        <fullName evidence="3">Acetoin utilization protein AcuC</fullName>
    </recommendedName>
</protein>
<evidence type="ECO:0000313" key="7">
    <source>
        <dbReference type="Proteomes" id="UP000544110"/>
    </source>
</evidence>
<evidence type="ECO:0000256" key="2">
    <source>
        <dbReference type="ARBA" id="ARBA00005947"/>
    </source>
</evidence>
<dbReference type="CDD" id="cd09994">
    <property type="entry name" value="HDAC_AcuC_like"/>
    <property type="match status" value="1"/>
</dbReference>
<dbReference type="InterPro" id="IPR003085">
    <property type="entry name" value="AcuC"/>
</dbReference>
<evidence type="ECO:0000256" key="4">
    <source>
        <dbReference type="ARBA" id="ARBA00022627"/>
    </source>
</evidence>
<dbReference type="InterPro" id="IPR000286">
    <property type="entry name" value="HDACs"/>
</dbReference>
<reference evidence="6 7" key="1">
    <citation type="submission" date="2020-07" db="EMBL/GenBank/DDBJ databases">
        <title>Sequencing the genomes of 1000 actinobacteria strains.</title>
        <authorList>
            <person name="Klenk H.-P."/>
        </authorList>
    </citation>
    <scope>NUCLEOTIDE SEQUENCE [LARGE SCALE GENOMIC DNA]</scope>
    <source>
        <strain evidence="6 7">DSM 24552</strain>
    </source>
</reference>
<dbReference type="InterPro" id="IPR023801">
    <property type="entry name" value="His_deacetylse_dom"/>
</dbReference>
<dbReference type="GO" id="GO:0040029">
    <property type="term" value="P:epigenetic regulation of gene expression"/>
    <property type="evidence" value="ECO:0007669"/>
    <property type="project" value="TreeGrafter"/>
</dbReference>
<dbReference type="PRINTS" id="PR01272">
    <property type="entry name" value="ACUCPROTEIN"/>
</dbReference>
<comment type="similarity">
    <text evidence="2">Belongs to the histone deacetylase family.</text>
</comment>
<organism evidence="6 7">
    <name type="scientific">Nocardioides perillae</name>
    <dbReference type="NCBI Taxonomy" id="1119534"/>
    <lineage>
        <taxon>Bacteria</taxon>
        <taxon>Bacillati</taxon>
        <taxon>Actinomycetota</taxon>
        <taxon>Actinomycetes</taxon>
        <taxon>Propionibacteriales</taxon>
        <taxon>Nocardioidaceae</taxon>
        <taxon>Nocardioides</taxon>
    </lineage>
</organism>
<dbReference type="Pfam" id="PF00850">
    <property type="entry name" value="Hist_deacetyl"/>
    <property type="match status" value="1"/>
</dbReference>
<dbReference type="GO" id="GO:0004407">
    <property type="term" value="F:histone deacetylase activity"/>
    <property type="evidence" value="ECO:0007669"/>
    <property type="project" value="TreeGrafter"/>
</dbReference>
<name>A0A7Y9RQZ3_9ACTN</name>
<keyword evidence="7" id="KW-1185">Reference proteome</keyword>
<dbReference type="Proteomes" id="UP000544110">
    <property type="component" value="Unassembled WGS sequence"/>
</dbReference>
<sequence length="409" mass="43842">MPVEEGSGTAGHVRCPGPASVVFDPSLTDYDFGPSHPMSPVRVDLTMRLADELGVLGPRLRQVAAPVADEDLLATVHDPALIEAVGRVGADPRLADLERGLGTDDNPVFRGMHHGAAHVVGATVEACRSVWEGEALHSANITGGLHHAMPDRASGFCVYNDVAVGIRWLLAHGAERVAYVDVDVHHGDGVERIFWDDPRVLTISLHETGQVLFPGTGFPDDLGGPDAQGSAVNVALPPGTSDAGWLRAFHAVVPPLLREFAPDVLVTQHGCDSHIEDPLAHMMLTVDGQRATYLALHDLAHEVAGGRWVVTGGGGYALVDVVPRAWSHLLAVVAGVPVDPATPTPEAWRDHVRTSLGRVAPMRMTDGRTVRWRDWSEGYDPDTWLDRAVHATRQAAFPLHGLDPLTGLW</sequence>
<keyword evidence="4" id="KW-0006">Acetoin catabolism</keyword>
<dbReference type="InterPro" id="IPR037138">
    <property type="entry name" value="His_deacetylse_dom_sf"/>
</dbReference>
<evidence type="ECO:0000256" key="1">
    <source>
        <dbReference type="ARBA" id="ARBA00005101"/>
    </source>
</evidence>
<dbReference type="PANTHER" id="PTHR10625:SF10">
    <property type="entry name" value="HISTONE DEACETYLASE HDAC1"/>
    <property type="match status" value="1"/>
</dbReference>
<comment type="pathway">
    <text evidence="1">Ketone degradation; acetoin degradation.</text>
</comment>
<gene>
    <name evidence="6" type="ORF">BJ989_000098</name>
</gene>
<dbReference type="PANTHER" id="PTHR10625">
    <property type="entry name" value="HISTONE DEACETYLASE HDAC1-RELATED"/>
    <property type="match status" value="1"/>
</dbReference>
<evidence type="ECO:0000313" key="6">
    <source>
        <dbReference type="EMBL" id="NYG53794.1"/>
    </source>
</evidence>
<dbReference type="Gene3D" id="3.40.800.20">
    <property type="entry name" value="Histone deacetylase domain"/>
    <property type="match status" value="1"/>
</dbReference>
<dbReference type="EMBL" id="JACCAC010000001">
    <property type="protein sequence ID" value="NYG53794.1"/>
    <property type="molecule type" value="Genomic_DNA"/>
</dbReference>
<dbReference type="GO" id="GO:0045150">
    <property type="term" value="P:acetoin catabolic process"/>
    <property type="evidence" value="ECO:0007669"/>
    <property type="project" value="UniProtKB-UniPathway"/>
</dbReference>
<dbReference type="InterPro" id="IPR023696">
    <property type="entry name" value="Ureohydrolase_dom_sf"/>
</dbReference>
<proteinExistence type="inferred from homology"/>